<organism evidence="1">
    <name type="scientific">Octopus bimaculoides</name>
    <name type="common">California two-spotted octopus</name>
    <dbReference type="NCBI Taxonomy" id="37653"/>
    <lineage>
        <taxon>Eukaryota</taxon>
        <taxon>Metazoa</taxon>
        <taxon>Spiralia</taxon>
        <taxon>Lophotrochozoa</taxon>
        <taxon>Mollusca</taxon>
        <taxon>Cephalopoda</taxon>
        <taxon>Coleoidea</taxon>
        <taxon>Octopodiformes</taxon>
        <taxon>Octopoda</taxon>
        <taxon>Incirrata</taxon>
        <taxon>Octopodidae</taxon>
        <taxon>Octopus</taxon>
    </lineage>
</organism>
<name>A0A0L8GU94_OCTBM</name>
<gene>
    <name evidence="1" type="ORF">OCBIM_22028321mg</name>
</gene>
<dbReference type="EMBL" id="KQ420475">
    <property type="protein sequence ID" value="KOF80165.1"/>
    <property type="molecule type" value="Genomic_DNA"/>
</dbReference>
<reference evidence="1" key="1">
    <citation type="submission" date="2015-07" db="EMBL/GenBank/DDBJ databases">
        <title>MeaNS - Measles Nucleotide Surveillance Program.</title>
        <authorList>
            <person name="Tran T."/>
            <person name="Druce J."/>
        </authorList>
    </citation>
    <scope>NUCLEOTIDE SEQUENCE</scope>
    <source>
        <strain evidence="1">UCB-OBI-ISO-001</strain>
        <tissue evidence="1">Gonad</tissue>
    </source>
</reference>
<sequence length="60" mass="6931">MGKRKKSNWLGKIRIISPCSQQLLKFVIVMNNKSNCNLIFKITQMIRGTGDRTQEHALNK</sequence>
<protein>
    <submittedName>
        <fullName evidence="1">Uncharacterized protein</fullName>
    </submittedName>
</protein>
<accession>A0A0L8GU94</accession>
<proteinExistence type="predicted"/>
<dbReference type="AlphaFoldDB" id="A0A0L8GU94"/>
<evidence type="ECO:0000313" key="1">
    <source>
        <dbReference type="EMBL" id="KOF80165.1"/>
    </source>
</evidence>